<organism evidence="1 2">
    <name type="scientific">Pyricularia oryzae (strain 70-15 / ATCC MYA-4617 / FGSC 8958)</name>
    <name type="common">Rice blast fungus</name>
    <name type="synonym">Magnaporthe oryzae</name>
    <dbReference type="NCBI Taxonomy" id="242507"/>
    <lineage>
        <taxon>Eukaryota</taxon>
        <taxon>Fungi</taxon>
        <taxon>Dikarya</taxon>
        <taxon>Ascomycota</taxon>
        <taxon>Pezizomycotina</taxon>
        <taxon>Sordariomycetes</taxon>
        <taxon>Sordariomycetidae</taxon>
        <taxon>Magnaporthales</taxon>
        <taxon>Pyriculariaceae</taxon>
        <taxon>Pyricularia</taxon>
    </lineage>
</organism>
<name>G4NAV7_PYRO7</name>
<dbReference type="Proteomes" id="UP000009058">
    <property type="component" value="Chromosome 4"/>
</dbReference>
<sequence length="61" mass="7115">MAGVGRPAPAETQEFVTWSRYHFRAQGSITGRPEHAYATKHPNFHDRKRFPELNDIILHRD</sequence>
<dbReference type="EMBL" id="CM001234">
    <property type="protein sequence ID" value="EHA50549.1"/>
    <property type="molecule type" value="Genomic_DNA"/>
</dbReference>
<evidence type="ECO:0000313" key="2">
    <source>
        <dbReference type="Proteomes" id="UP000009058"/>
    </source>
</evidence>
<dbReference type="AlphaFoldDB" id="G4NAV7"/>
<gene>
    <name evidence="1" type="ORF">MGG_17141</name>
</gene>
<reference key="2">
    <citation type="submission" date="2011-05" db="EMBL/GenBank/DDBJ databases">
        <title>The Genome Sequence of Magnaporthe oryzae 70-15.</title>
        <authorList>
            <consortium name="The Broad Institute Genome Sequencing Platform"/>
            <person name="Ma L.-J."/>
            <person name="Dead R."/>
            <person name="Young S.K."/>
            <person name="Zeng Q."/>
            <person name="Gargeya S."/>
            <person name="Fitzgerald M."/>
            <person name="Haas B."/>
            <person name="Abouelleil A."/>
            <person name="Alvarado L."/>
            <person name="Arachchi H.M."/>
            <person name="Berlin A."/>
            <person name="Brown A."/>
            <person name="Chapman S.B."/>
            <person name="Chen Z."/>
            <person name="Dunbar C."/>
            <person name="Freedman E."/>
            <person name="Gearin G."/>
            <person name="Gellesch M."/>
            <person name="Goldberg J."/>
            <person name="Griggs A."/>
            <person name="Gujja S."/>
            <person name="Heiman D."/>
            <person name="Howarth C."/>
            <person name="Larson L."/>
            <person name="Lui A."/>
            <person name="MacDonald P.J.P."/>
            <person name="Mehta T."/>
            <person name="Montmayeur A."/>
            <person name="Murphy C."/>
            <person name="Neiman D."/>
            <person name="Pearson M."/>
            <person name="Priest M."/>
            <person name="Roberts A."/>
            <person name="Saif S."/>
            <person name="Shea T."/>
            <person name="Shenoy N."/>
            <person name="Sisk P."/>
            <person name="Stolte C."/>
            <person name="Sykes S."/>
            <person name="Yandava C."/>
            <person name="Wortman J."/>
            <person name="Nusbaum C."/>
            <person name="Birren B."/>
        </authorList>
    </citation>
    <scope>NUCLEOTIDE SEQUENCE</scope>
    <source>
        <strain>70-15</strain>
    </source>
</reference>
<dbReference type="VEuPathDB" id="FungiDB:MGG_17141"/>
<reference evidence="1 2" key="1">
    <citation type="journal article" date="2005" name="Nature">
        <title>The genome sequence of the rice blast fungus Magnaporthe grisea.</title>
        <authorList>
            <person name="Dean R.A."/>
            <person name="Talbot N.J."/>
            <person name="Ebbole D.J."/>
            <person name="Farman M.L."/>
            <person name="Mitchell T.K."/>
            <person name="Orbach M.J."/>
            <person name="Thon M."/>
            <person name="Kulkarni R."/>
            <person name="Xu J.R."/>
            <person name="Pan H."/>
            <person name="Read N.D."/>
            <person name="Lee Y.H."/>
            <person name="Carbone I."/>
            <person name="Brown D."/>
            <person name="Oh Y.Y."/>
            <person name="Donofrio N."/>
            <person name="Jeong J.S."/>
            <person name="Soanes D.M."/>
            <person name="Djonovic S."/>
            <person name="Kolomiets E."/>
            <person name="Rehmeyer C."/>
            <person name="Li W."/>
            <person name="Harding M."/>
            <person name="Kim S."/>
            <person name="Lebrun M.H."/>
            <person name="Bohnert H."/>
            <person name="Coughlan S."/>
            <person name="Butler J."/>
            <person name="Calvo S."/>
            <person name="Ma L.J."/>
            <person name="Nicol R."/>
            <person name="Purcell S."/>
            <person name="Nusbaum C."/>
            <person name="Galagan J.E."/>
            <person name="Birren B.W."/>
        </authorList>
    </citation>
    <scope>NUCLEOTIDE SEQUENCE [LARGE SCALE GENOMIC DNA]</scope>
    <source>
        <strain evidence="2">70-15 / ATCC MYA-4617 / FGSC 8958</strain>
    </source>
</reference>
<dbReference type="HOGENOM" id="CLU_2923101_0_0_1"/>
<keyword evidence="2" id="KW-1185">Reference proteome</keyword>
<dbReference type="GeneID" id="12985438"/>
<protein>
    <submittedName>
        <fullName evidence="1">Uncharacterized protein</fullName>
    </submittedName>
</protein>
<dbReference type="RefSeq" id="XP_003716868.1">
    <property type="nucleotide sequence ID" value="XM_003716820.1"/>
</dbReference>
<dbReference type="KEGG" id="mgr:MGG_17141"/>
<dbReference type="InParanoid" id="G4NAV7"/>
<evidence type="ECO:0000313" key="1">
    <source>
        <dbReference type="EMBL" id="EHA50549.1"/>
    </source>
</evidence>
<proteinExistence type="predicted"/>
<dbReference type="OrthoDB" id="10385763at2759"/>
<accession>G4NAV7</accession>